<proteinExistence type="inferred from homology"/>
<dbReference type="KEGG" id="cbae:COR50_18780"/>
<dbReference type="InterPro" id="IPR029062">
    <property type="entry name" value="Class_I_gatase-like"/>
</dbReference>
<evidence type="ECO:0000256" key="4">
    <source>
        <dbReference type="ARBA" id="ARBA00022825"/>
    </source>
</evidence>
<evidence type="ECO:0000256" key="3">
    <source>
        <dbReference type="ARBA" id="ARBA00022801"/>
    </source>
</evidence>
<protein>
    <submittedName>
        <fullName evidence="5">Dipeptidase PepE</fullName>
    </submittedName>
</protein>
<dbReference type="EMBL" id="CP023777">
    <property type="protein sequence ID" value="ATL49050.1"/>
    <property type="molecule type" value="Genomic_DNA"/>
</dbReference>
<keyword evidence="4" id="KW-0720">Serine protease</keyword>
<keyword evidence="2" id="KW-0645">Protease</keyword>
<dbReference type="PANTHER" id="PTHR20842">
    <property type="entry name" value="PROTEASE S51 ALPHA-ASPARTYL DIPEPTIDASE"/>
    <property type="match status" value="1"/>
</dbReference>
<reference evidence="5 6" key="1">
    <citation type="submission" date="2017-10" db="EMBL/GenBank/DDBJ databases">
        <title>Paenichitinophaga pekingensis gen. nov., sp. nov., isolated from activated sludge.</title>
        <authorList>
            <person name="Jin D."/>
            <person name="Kong X."/>
            <person name="Deng Y."/>
            <person name="Bai Z."/>
        </authorList>
    </citation>
    <scope>NUCLEOTIDE SEQUENCE [LARGE SCALE GENOMIC DNA]</scope>
    <source>
        <strain evidence="5 6">13</strain>
    </source>
</reference>
<dbReference type="PANTHER" id="PTHR20842:SF0">
    <property type="entry name" value="ALPHA-ASPARTYL DIPEPTIDASE"/>
    <property type="match status" value="1"/>
</dbReference>
<keyword evidence="3" id="KW-0378">Hydrolase</keyword>
<name>A0A291QYM4_9BACT</name>
<keyword evidence="6" id="KW-1185">Reference proteome</keyword>
<dbReference type="RefSeq" id="WP_098195418.1">
    <property type="nucleotide sequence ID" value="NZ_CP023777.1"/>
</dbReference>
<dbReference type="AlphaFoldDB" id="A0A291QYM4"/>
<evidence type="ECO:0000256" key="2">
    <source>
        <dbReference type="ARBA" id="ARBA00022670"/>
    </source>
</evidence>
<dbReference type="Pfam" id="PF03575">
    <property type="entry name" value="Peptidase_S51"/>
    <property type="match status" value="1"/>
</dbReference>
<evidence type="ECO:0000313" key="5">
    <source>
        <dbReference type="EMBL" id="ATL49050.1"/>
    </source>
</evidence>
<organism evidence="5 6">
    <name type="scientific">Chitinophaga caeni</name>
    <dbReference type="NCBI Taxonomy" id="2029983"/>
    <lineage>
        <taxon>Bacteria</taxon>
        <taxon>Pseudomonadati</taxon>
        <taxon>Bacteroidota</taxon>
        <taxon>Chitinophagia</taxon>
        <taxon>Chitinophagales</taxon>
        <taxon>Chitinophagaceae</taxon>
        <taxon>Chitinophaga</taxon>
    </lineage>
</organism>
<dbReference type="InterPro" id="IPR005320">
    <property type="entry name" value="Peptidase_S51"/>
</dbReference>
<evidence type="ECO:0000313" key="6">
    <source>
        <dbReference type="Proteomes" id="UP000220133"/>
    </source>
</evidence>
<dbReference type="OrthoDB" id="3373764at2"/>
<gene>
    <name evidence="5" type="ORF">COR50_18780</name>
</gene>
<dbReference type="NCBIfam" id="NF003642">
    <property type="entry name" value="PRK05282.1"/>
    <property type="match status" value="1"/>
</dbReference>
<sequence length="235" mass="25808">MKKNIILASTSTVFGQPYLSYLKEELEILFADAKEIIFIPYARPGGISHDDYTAKAAAFFKEIRVAVKGLHNFDDPISALQNCQGIFTGGGNTFLLVKQLHELNILPTLRSVVDNGVPYLGTSAGSNLGGMTMQTTNDMPIVYPPSFETAGWVPFNLNPHYLDPIPGTTHMGETRETRIAEFHTQNSIPVVGLREGSWVRVTDHKIKLGGPLTARIFEQGKQPYELSPGASIEFA</sequence>
<dbReference type="Gene3D" id="3.40.50.880">
    <property type="match status" value="1"/>
</dbReference>
<dbReference type="CDD" id="cd03146">
    <property type="entry name" value="GAT1_Peptidase_E"/>
    <property type="match status" value="1"/>
</dbReference>
<accession>A0A291QYM4</accession>
<dbReference type="GO" id="GO:0006508">
    <property type="term" value="P:proteolysis"/>
    <property type="evidence" value="ECO:0007669"/>
    <property type="project" value="UniProtKB-KW"/>
</dbReference>
<dbReference type="Proteomes" id="UP000220133">
    <property type="component" value="Chromosome"/>
</dbReference>
<evidence type="ECO:0000256" key="1">
    <source>
        <dbReference type="ARBA" id="ARBA00006534"/>
    </source>
</evidence>
<dbReference type="GO" id="GO:0008236">
    <property type="term" value="F:serine-type peptidase activity"/>
    <property type="evidence" value="ECO:0007669"/>
    <property type="project" value="UniProtKB-KW"/>
</dbReference>
<comment type="similarity">
    <text evidence="1">Belongs to the peptidase S51 family.</text>
</comment>
<dbReference type="SUPFAM" id="SSF52317">
    <property type="entry name" value="Class I glutamine amidotransferase-like"/>
    <property type="match status" value="1"/>
</dbReference>